<name>A0ABR9DT64_9MICO</name>
<accession>A0ABR9DT64</accession>
<reference evidence="1 2" key="1">
    <citation type="submission" date="2020-09" db="EMBL/GenBank/DDBJ databases">
        <title>Flavimobilis rhizosphaerae sp. nov., isolated from rhizosphere soil of Spartina alterniflora.</title>
        <authorList>
            <person name="Hanqin C."/>
        </authorList>
    </citation>
    <scope>NUCLEOTIDE SEQUENCE [LARGE SCALE GENOMIC DNA]</scope>
    <source>
        <strain evidence="1 2">GY 10621</strain>
    </source>
</reference>
<organism evidence="1 2">
    <name type="scientific">Flavimobilis rhizosphaerae</name>
    <dbReference type="NCBI Taxonomy" id="2775421"/>
    <lineage>
        <taxon>Bacteria</taxon>
        <taxon>Bacillati</taxon>
        <taxon>Actinomycetota</taxon>
        <taxon>Actinomycetes</taxon>
        <taxon>Micrococcales</taxon>
        <taxon>Jonesiaceae</taxon>
        <taxon>Flavimobilis</taxon>
    </lineage>
</organism>
<dbReference type="EMBL" id="JACZDF010000008">
    <property type="protein sequence ID" value="MBD9700320.1"/>
    <property type="molecule type" value="Genomic_DNA"/>
</dbReference>
<keyword evidence="2" id="KW-1185">Reference proteome</keyword>
<sequence length="190" mass="19824">MVATALTQLPAPFAQALASLRAAALGAGIEVREVPAPSRAAAFAVALSGSLARAGVPDDEVADGTFVVLYDPPLTPVDDGAFRVIVLVRAELDEEMSGDPMLPEVAWDWMLEALEACPVAPVEPGGSVTRTITTSHGAVAGRPEEVELELRASWSAVDPDVGAFLTAWARVLRLFAGVPPVGVTSLDDRR</sequence>
<gene>
    <name evidence="1" type="ORF">IGS67_12605</name>
</gene>
<proteinExistence type="predicted"/>
<dbReference type="Proteomes" id="UP000642107">
    <property type="component" value="Unassembled WGS sequence"/>
</dbReference>
<dbReference type="InterPro" id="IPR021555">
    <property type="entry name" value="DUF3000"/>
</dbReference>
<protein>
    <submittedName>
        <fullName evidence="1">DUF3000 family protein</fullName>
    </submittedName>
</protein>
<comment type="caution">
    <text evidence="1">The sequence shown here is derived from an EMBL/GenBank/DDBJ whole genome shotgun (WGS) entry which is preliminary data.</text>
</comment>
<evidence type="ECO:0000313" key="2">
    <source>
        <dbReference type="Proteomes" id="UP000642107"/>
    </source>
</evidence>
<dbReference type="RefSeq" id="WP_192281714.1">
    <property type="nucleotide sequence ID" value="NZ_JACZDF010000008.1"/>
</dbReference>
<dbReference type="Pfam" id="PF11452">
    <property type="entry name" value="DUF3000"/>
    <property type="match status" value="1"/>
</dbReference>
<evidence type="ECO:0000313" key="1">
    <source>
        <dbReference type="EMBL" id="MBD9700320.1"/>
    </source>
</evidence>